<keyword evidence="3" id="KW-0479">Metal-binding</keyword>
<dbReference type="PANTHER" id="PTHR43396">
    <property type="entry name" value="FLAVOHEMOPROTEIN"/>
    <property type="match status" value="1"/>
</dbReference>
<evidence type="ECO:0000256" key="5">
    <source>
        <dbReference type="RuleBase" id="RU000356"/>
    </source>
</evidence>
<keyword evidence="4" id="KW-0408">Iron</keyword>
<evidence type="ECO:0000256" key="1">
    <source>
        <dbReference type="ARBA" id="ARBA00022617"/>
    </source>
</evidence>
<comment type="caution">
    <text evidence="7">The sequence shown here is derived from an EMBL/GenBank/DDBJ whole genome shotgun (WGS) entry which is preliminary data.</text>
</comment>
<evidence type="ECO:0000256" key="3">
    <source>
        <dbReference type="ARBA" id="ARBA00022723"/>
    </source>
</evidence>
<dbReference type="InterPro" id="IPR000971">
    <property type="entry name" value="Globin"/>
</dbReference>
<dbReference type="GO" id="GO:0046210">
    <property type="term" value="P:nitric oxide catabolic process"/>
    <property type="evidence" value="ECO:0007669"/>
    <property type="project" value="TreeGrafter"/>
</dbReference>
<feature type="domain" description="Globin" evidence="6">
    <location>
        <begin position="1"/>
        <end position="134"/>
    </location>
</feature>
<reference evidence="7 8" key="1">
    <citation type="submission" date="2019-08" db="EMBL/GenBank/DDBJ databases">
        <title>Seonamhaeicola sediminis sp. nov., isolated from marine sediment.</title>
        <authorList>
            <person name="Cao W.R."/>
        </authorList>
    </citation>
    <scope>NUCLEOTIDE SEQUENCE [LARGE SCALE GENOMIC DNA]</scope>
    <source>
        <strain evidence="7 8">B011</strain>
    </source>
</reference>
<dbReference type="GO" id="GO:0071949">
    <property type="term" value="F:FAD binding"/>
    <property type="evidence" value="ECO:0007669"/>
    <property type="project" value="TreeGrafter"/>
</dbReference>
<sequence length="154" mass="16882">MEAKTIELVQGTFEKVVPIADKAAEIFYAKLFELDPKLKPLFKGDMKEQGKKLMTMIGTAVNGLNNLEAIVPAVQNLGRNHVGYGVEDSHYDTVGEALIYTLGAGLGDDFTPEVEGAWVEVYTVLATTMKDAAAEVELKVAGEASSDKPWWKFW</sequence>
<dbReference type="Proteomes" id="UP000323930">
    <property type="component" value="Unassembled WGS sequence"/>
</dbReference>
<evidence type="ECO:0000256" key="2">
    <source>
        <dbReference type="ARBA" id="ARBA00022621"/>
    </source>
</evidence>
<proteinExistence type="inferred from homology"/>
<dbReference type="RefSeq" id="WP_148543421.1">
    <property type="nucleotide sequence ID" value="NZ_VSDQ01000679.1"/>
</dbReference>
<dbReference type="SUPFAM" id="SSF46458">
    <property type="entry name" value="Globin-like"/>
    <property type="match status" value="1"/>
</dbReference>
<name>A0A5D0HU74_9FLAO</name>
<dbReference type="AlphaFoldDB" id="A0A5D0HU74"/>
<dbReference type="CDD" id="cd12131">
    <property type="entry name" value="HGbI-like"/>
    <property type="match status" value="1"/>
</dbReference>
<dbReference type="PROSITE" id="PS01033">
    <property type="entry name" value="GLOBIN"/>
    <property type="match status" value="1"/>
</dbReference>
<gene>
    <name evidence="7" type="ORF">FUA24_14140</name>
</gene>
<dbReference type="Pfam" id="PF00042">
    <property type="entry name" value="Globin"/>
    <property type="match status" value="1"/>
</dbReference>
<keyword evidence="2 5" id="KW-0561">Oxygen transport</keyword>
<dbReference type="GO" id="GO:0071500">
    <property type="term" value="P:cellular response to nitrosative stress"/>
    <property type="evidence" value="ECO:0007669"/>
    <property type="project" value="TreeGrafter"/>
</dbReference>
<dbReference type="EMBL" id="VSDQ01000679">
    <property type="protein sequence ID" value="TYA74460.1"/>
    <property type="molecule type" value="Genomic_DNA"/>
</dbReference>
<keyword evidence="1 5" id="KW-0349">Heme</keyword>
<dbReference type="PANTHER" id="PTHR43396:SF3">
    <property type="entry name" value="FLAVOHEMOPROTEIN"/>
    <property type="match status" value="1"/>
</dbReference>
<protein>
    <submittedName>
        <fullName evidence="7">Hemin receptor</fullName>
    </submittedName>
</protein>
<evidence type="ECO:0000259" key="6">
    <source>
        <dbReference type="PROSITE" id="PS01033"/>
    </source>
</evidence>
<dbReference type="GO" id="GO:0020037">
    <property type="term" value="F:heme binding"/>
    <property type="evidence" value="ECO:0007669"/>
    <property type="project" value="InterPro"/>
</dbReference>
<keyword evidence="7" id="KW-0675">Receptor</keyword>
<dbReference type="GO" id="GO:0046872">
    <property type="term" value="F:metal ion binding"/>
    <property type="evidence" value="ECO:0007669"/>
    <property type="project" value="UniProtKB-KW"/>
</dbReference>
<dbReference type="InterPro" id="IPR009050">
    <property type="entry name" value="Globin-like_sf"/>
</dbReference>
<dbReference type="GO" id="GO:0005344">
    <property type="term" value="F:oxygen carrier activity"/>
    <property type="evidence" value="ECO:0007669"/>
    <property type="project" value="UniProtKB-KW"/>
</dbReference>
<dbReference type="InterPro" id="IPR012292">
    <property type="entry name" value="Globin/Proto"/>
</dbReference>
<keyword evidence="8" id="KW-1185">Reference proteome</keyword>
<dbReference type="GO" id="GO:0008941">
    <property type="term" value="F:nitric oxide dioxygenase NAD(P)H activity"/>
    <property type="evidence" value="ECO:0007669"/>
    <property type="project" value="TreeGrafter"/>
</dbReference>
<dbReference type="OrthoDB" id="9801223at2"/>
<keyword evidence="5" id="KW-0813">Transport</keyword>
<dbReference type="Gene3D" id="1.10.490.10">
    <property type="entry name" value="Globins"/>
    <property type="match status" value="1"/>
</dbReference>
<evidence type="ECO:0000256" key="4">
    <source>
        <dbReference type="ARBA" id="ARBA00023004"/>
    </source>
</evidence>
<organism evidence="7 8">
    <name type="scientific">Seonamhaeicola marinus</name>
    <dbReference type="NCBI Taxonomy" id="1912246"/>
    <lineage>
        <taxon>Bacteria</taxon>
        <taxon>Pseudomonadati</taxon>
        <taxon>Bacteroidota</taxon>
        <taxon>Flavobacteriia</taxon>
        <taxon>Flavobacteriales</taxon>
        <taxon>Flavobacteriaceae</taxon>
    </lineage>
</organism>
<comment type="similarity">
    <text evidence="5">Belongs to the globin family.</text>
</comment>
<evidence type="ECO:0000313" key="7">
    <source>
        <dbReference type="EMBL" id="TYA74460.1"/>
    </source>
</evidence>
<dbReference type="GO" id="GO:0019825">
    <property type="term" value="F:oxygen binding"/>
    <property type="evidence" value="ECO:0007669"/>
    <property type="project" value="InterPro"/>
</dbReference>
<evidence type="ECO:0000313" key="8">
    <source>
        <dbReference type="Proteomes" id="UP000323930"/>
    </source>
</evidence>
<accession>A0A5D0HU74</accession>